<dbReference type="AlphaFoldDB" id="A0AAV3Z875"/>
<accession>A0AAV3Z875</accession>
<reference evidence="2 3" key="1">
    <citation type="journal article" date="2021" name="Elife">
        <title>Chloroplast acquisition without the gene transfer in kleptoplastic sea slugs, Plakobranchus ocellatus.</title>
        <authorList>
            <person name="Maeda T."/>
            <person name="Takahashi S."/>
            <person name="Yoshida T."/>
            <person name="Shimamura S."/>
            <person name="Takaki Y."/>
            <person name="Nagai Y."/>
            <person name="Toyoda A."/>
            <person name="Suzuki Y."/>
            <person name="Arimoto A."/>
            <person name="Ishii H."/>
            <person name="Satoh N."/>
            <person name="Nishiyama T."/>
            <person name="Hasebe M."/>
            <person name="Maruyama T."/>
            <person name="Minagawa J."/>
            <person name="Obokata J."/>
            <person name="Shigenobu S."/>
        </authorList>
    </citation>
    <scope>NUCLEOTIDE SEQUENCE [LARGE SCALE GENOMIC DNA]</scope>
</reference>
<organism evidence="2 3">
    <name type="scientific">Plakobranchus ocellatus</name>
    <dbReference type="NCBI Taxonomy" id="259542"/>
    <lineage>
        <taxon>Eukaryota</taxon>
        <taxon>Metazoa</taxon>
        <taxon>Spiralia</taxon>
        <taxon>Lophotrochozoa</taxon>
        <taxon>Mollusca</taxon>
        <taxon>Gastropoda</taxon>
        <taxon>Heterobranchia</taxon>
        <taxon>Euthyneura</taxon>
        <taxon>Panpulmonata</taxon>
        <taxon>Sacoglossa</taxon>
        <taxon>Placobranchoidea</taxon>
        <taxon>Plakobranchidae</taxon>
        <taxon>Plakobranchus</taxon>
    </lineage>
</organism>
<sequence>MGASLPLPARQSNSLTETEEKANCDSNSRWRLSFQERWKHGHNFLICWVGKGPVLCDLCLLQIFRTWYMRCECDIMSFRPPSGQGFSGAARKCDDKFPADRRVGSLASVPPSPNSTCKDWKKKSYPTLSLR</sequence>
<evidence type="ECO:0000256" key="1">
    <source>
        <dbReference type="SAM" id="MobiDB-lite"/>
    </source>
</evidence>
<dbReference type="Proteomes" id="UP000735302">
    <property type="component" value="Unassembled WGS sequence"/>
</dbReference>
<keyword evidence="3" id="KW-1185">Reference proteome</keyword>
<proteinExistence type="predicted"/>
<name>A0AAV3Z875_9GAST</name>
<gene>
    <name evidence="2" type="ORF">PoB_001745300</name>
</gene>
<comment type="caution">
    <text evidence="2">The sequence shown here is derived from an EMBL/GenBank/DDBJ whole genome shotgun (WGS) entry which is preliminary data.</text>
</comment>
<dbReference type="EMBL" id="BLXT01002074">
    <property type="protein sequence ID" value="GFN90947.1"/>
    <property type="molecule type" value="Genomic_DNA"/>
</dbReference>
<protein>
    <submittedName>
        <fullName evidence="2">Uncharacterized protein</fullName>
    </submittedName>
</protein>
<feature type="region of interest" description="Disordered" evidence="1">
    <location>
        <begin position="104"/>
        <end position="131"/>
    </location>
</feature>
<feature type="region of interest" description="Disordered" evidence="1">
    <location>
        <begin position="1"/>
        <end position="20"/>
    </location>
</feature>
<evidence type="ECO:0000313" key="2">
    <source>
        <dbReference type="EMBL" id="GFN90947.1"/>
    </source>
</evidence>
<evidence type="ECO:0000313" key="3">
    <source>
        <dbReference type="Proteomes" id="UP000735302"/>
    </source>
</evidence>